<proteinExistence type="predicted"/>
<dbReference type="EMBL" id="JAJSOF020000037">
    <property type="protein sequence ID" value="KAJ4428392.1"/>
    <property type="molecule type" value="Genomic_DNA"/>
</dbReference>
<feature type="transmembrane region" description="Helical" evidence="1">
    <location>
        <begin position="6"/>
        <end position="25"/>
    </location>
</feature>
<reference evidence="2 3" key="1">
    <citation type="journal article" date="2022" name="Allergy">
        <title>Genome assembly and annotation of Periplaneta americana reveal a comprehensive cockroach allergen profile.</title>
        <authorList>
            <person name="Wang L."/>
            <person name="Xiong Q."/>
            <person name="Saelim N."/>
            <person name="Wang L."/>
            <person name="Nong W."/>
            <person name="Wan A.T."/>
            <person name="Shi M."/>
            <person name="Liu X."/>
            <person name="Cao Q."/>
            <person name="Hui J.H.L."/>
            <person name="Sookrung N."/>
            <person name="Leung T.F."/>
            <person name="Tungtrongchitr A."/>
            <person name="Tsui S.K.W."/>
        </authorList>
    </citation>
    <scope>NUCLEOTIDE SEQUENCE [LARGE SCALE GENOMIC DNA]</scope>
    <source>
        <strain evidence="2">PWHHKU_190912</strain>
    </source>
</reference>
<dbReference type="Proteomes" id="UP001148838">
    <property type="component" value="Unassembled WGS sequence"/>
</dbReference>
<keyword evidence="1" id="KW-0472">Membrane</keyword>
<evidence type="ECO:0000256" key="1">
    <source>
        <dbReference type="SAM" id="Phobius"/>
    </source>
</evidence>
<keyword evidence="1" id="KW-0812">Transmembrane</keyword>
<sequence>MVGLLIVLGSHTALEMVLLLLITVLELGYWNTLQLVGYGCLNVAQGSKTTSLEVCFQSREQEKSHGLKSGE</sequence>
<gene>
    <name evidence="2" type="ORF">ANN_24412</name>
</gene>
<keyword evidence="3" id="KW-1185">Reference proteome</keyword>
<evidence type="ECO:0000313" key="2">
    <source>
        <dbReference type="EMBL" id="KAJ4428392.1"/>
    </source>
</evidence>
<organism evidence="2 3">
    <name type="scientific">Periplaneta americana</name>
    <name type="common">American cockroach</name>
    <name type="synonym">Blatta americana</name>
    <dbReference type="NCBI Taxonomy" id="6978"/>
    <lineage>
        <taxon>Eukaryota</taxon>
        <taxon>Metazoa</taxon>
        <taxon>Ecdysozoa</taxon>
        <taxon>Arthropoda</taxon>
        <taxon>Hexapoda</taxon>
        <taxon>Insecta</taxon>
        <taxon>Pterygota</taxon>
        <taxon>Neoptera</taxon>
        <taxon>Polyneoptera</taxon>
        <taxon>Dictyoptera</taxon>
        <taxon>Blattodea</taxon>
        <taxon>Blattoidea</taxon>
        <taxon>Blattidae</taxon>
        <taxon>Blattinae</taxon>
        <taxon>Periplaneta</taxon>
    </lineage>
</organism>
<accession>A0ABQ8S3C9</accession>
<comment type="caution">
    <text evidence="2">The sequence shown here is derived from an EMBL/GenBank/DDBJ whole genome shotgun (WGS) entry which is preliminary data.</text>
</comment>
<evidence type="ECO:0000313" key="3">
    <source>
        <dbReference type="Proteomes" id="UP001148838"/>
    </source>
</evidence>
<keyword evidence="1" id="KW-1133">Transmembrane helix</keyword>
<protein>
    <submittedName>
        <fullName evidence="2">Uncharacterized protein</fullName>
    </submittedName>
</protein>
<name>A0ABQ8S3C9_PERAM</name>